<dbReference type="PANTHER" id="PTHR24235">
    <property type="entry name" value="NEUROPEPTIDE Y RECEPTOR"/>
    <property type="match status" value="1"/>
</dbReference>
<dbReference type="InterPro" id="IPR017452">
    <property type="entry name" value="GPCR_Rhodpsn_7TM"/>
</dbReference>
<dbReference type="InterPro" id="IPR000276">
    <property type="entry name" value="GPCR_Rhodpsn"/>
</dbReference>
<feature type="transmembrane region" description="Helical" evidence="8">
    <location>
        <begin position="178"/>
        <end position="200"/>
    </location>
</feature>
<dbReference type="Proteomes" id="UP001626550">
    <property type="component" value="Unassembled WGS sequence"/>
</dbReference>
<evidence type="ECO:0000256" key="7">
    <source>
        <dbReference type="ARBA" id="ARBA00023224"/>
    </source>
</evidence>
<keyword evidence="2 8" id="KW-0812">Transmembrane</keyword>
<proteinExistence type="predicted"/>
<dbReference type="GO" id="GO:0016020">
    <property type="term" value="C:membrane"/>
    <property type="evidence" value="ECO:0007669"/>
    <property type="project" value="UniProtKB-SubCell"/>
</dbReference>
<evidence type="ECO:0000256" key="6">
    <source>
        <dbReference type="ARBA" id="ARBA00023170"/>
    </source>
</evidence>
<evidence type="ECO:0000256" key="5">
    <source>
        <dbReference type="ARBA" id="ARBA00023136"/>
    </source>
</evidence>
<accession>A0ABD2QB02</accession>
<evidence type="ECO:0000313" key="10">
    <source>
        <dbReference type="EMBL" id="KAL3315456.1"/>
    </source>
</evidence>
<evidence type="ECO:0000256" key="2">
    <source>
        <dbReference type="ARBA" id="ARBA00022692"/>
    </source>
</evidence>
<gene>
    <name evidence="10" type="ORF">Ciccas_005915</name>
</gene>
<dbReference type="EMBL" id="JBJKFK010000748">
    <property type="protein sequence ID" value="KAL3315456.1"/>
    <property type="molecule type" value="Genomic_DNA"/>
</dbReference>
<feature type="transmembrane region" description="Helical" evidence="8">
    <location>
        <begin position="27"/>
        <end position="53"/>
    </location>
</feature>
<name>A0ABD2QB02_9PLAT</name>
<feature type="domain" description="G-protein coupled receptors family 1 profile" evidence="9">
    <location>
        <begin position="114"/>
        <end position="337"/>
    </location>
</feature>
<feature type="transmembrane region" description="Helical" evidence="8">
    <location>
        <begin position="279"/>
        <end position="303"/>
    </location>
</feature>
<protein>
    <recommendedName>
        <fullName evidence="9">G-protein coupled receptors family 1 profile domain-containing protein</fullName>
    </recommendedName>
</protein>
<dbReference type="GO" id="GO:0004930">
    <property type="term" value="F:G protein-coupled receptor activity"/>
    <property type="evidence" value="ECO:0007669"/>
    <property type="project" value="UniProtKB-KW"/>
</dbReference>
<keyword evidence="6" id="KW-0675">Receptor</keyword>
<organism evidence="10 11">
    <name type="scientific">Cichlidogyrus casuarinus</name>
    <dbReference type="NCBI Taxonomy" id="1844966"/>
    <lineage>
        <taxon>Eukaryota</taxon>
        <taxon>Metazoa</taxon>
        <taxon>Spiralia</taxon>
        <taxon>Lophotrochozoa</taxon>
        <taxon>Platyhelminthes</taxon>
        <taxon>Monogenea</taxon>
        <taxon>Monopisthocotylea</taxon>
        <taxon>Dactylogyridea</taxon>
        <taxon>Ancyrocephalidae</taxon>
        <taxon>Cichlidogyrus</taxon>
    </lineage>
</organism>
<dbReference type="PANTHER" id="PTHR24235:SF12">
    <property type="entry name" value="G-PROTEIN COUPLED RECEPTORS FAMILY 1 PROFILE DOMAIN-CONTAINING PROTEIN"/>
    <property type="match status" value="1"/>
</dbReference>
<keyword evidence="4" id="KW-0297">G-protein coupled receptor</keyword>
<dbReference type="Gene3D" id="1.20.1070.10">
    <property type="entry name" value="Rhodopsin 7-helix transmembrane proteins"/>
    <property type="match status" value="1"/>
</dbReference>
<feature type="transmembrane region" description="Helical" evidence="8">
    <location>
        <begin position="136"/>
        <end position="158"/>
    </location>
</feature>
<dbReference type="PROSITE" id="PS50262">
    <property type="entry name" value="G_PROTEIN_RECEP_F1_2"/>
    <property type="match status" value="1"/>
</dbReference>
<keyword evidence="11" id="KW-1185">Reference proteome</keyword>
<dbReference type="AlphaFoldDB" id="A0ABD2QB02"/>
<reference evidence="10 11" key="1">
    <citation type="submission" date="2024-11" db="EMBL/GenBank/DDBJ databases">
        <title>Adaptive evolution of stress response genes in parasites aligns with host niche diversity.</title>
        <authorList>
            <person name="Hahn C."/>
            <person name="Resl P."/>
        </authorList>
    </citation>
    <scope>NUCLEOTIDE SEQUENCE [LARGE SCALE GENOMIC DNA]</scope>
    <source>
        <strain evidence="10">EGGRZ-B1_66</strain>
        <tissue evidence="10">Body</tissue>
    </source>
</reference>
<evidence type="ECO:0000256" key="8">
    <source>
        <dbReference type="SAM" id="Phobius"/>
    </source>
</evidence>
<evidence type="ECO:0000256" key="3">
    <source>
        <dbReference type="ARBA" id="ARBA00022989"/>
    </source>
</evidence>
<keyword evidence="7" id="KW-0807">Transducer</keyword>
<dbReference type="SUPFAM" id="SSF81321">
    <property type="entry name" value="Family A G protein-coupled receptor-like"/>
    <property type="match status" value="1"/>
</dbReference>
<evidence type="ECO:0000256" key="1">
    <source>
        <dbReference type="ARBA" id="ARBA00004141"/>
    </source>
</evidence>
<keyword evidence="5 8" id="KW-0472">Membrane</keyword>
<dbReference type="Pfam" id="PF00001">
    <property type="entry name" value="7tm_1"/>
    <property type="match status" value="1"/>
</dbReference>
<dbReference type="PRINTS" id="PR00237">
    <property type="entry name" value="GPCRRHODOPSN"/>
</dbReference>
<keyword evidence="3 8" id="KW-1133">Transmembrane helix</keyword>
<evidence type="ECO:0000313" key="11">
    <source>
        <dbReference type="Proteomes" id="UP001626550"/>
    </source>
</evidence>
<evidence type="ECO:0000256" key="4">
    <source>
        <dbReference type="ARBA" id="ARBA00023040"/>
    </source>
</evidence>
<sequence>MIKSDTGDGIQNKSHELEVGIGFQIPALIAVSLIFVVSFIGNTLVAIVLLNNLKFPFVKRRKKAKRIPIIYSVKQTNNNAFIYETNSKPLTIYQPDSCSRCQEACQKSVKKRKAPVRSAKQLASSSLAESSSIKSLLYFNLCLADFLTIFAKAPILFFYDILDYQISQTMVSCKLLGFLPGTITMVSSFTHVAISMDRFIIIFYPFRQRISYWNACLVVSAIWILAGCMVGPHLIVNNIFLNTTSNLYYCDESWHIFSHTVNISNSSEVEIINDNGRRYFSVLVFLTQYVIPLLVICGTYSAIITKMKLRRSPGELNMNRQSRMVQAESKELIEENI</sequence>
<comment type="caution">
    <text evidence="10">The sequence shown here is derived from an EMBL/GenBank/DDBJ whole genome shotgun (WGS) entry which is preliminary data.</text>
</comment>
<comment type="subcellular location">
    <subcellularLocation>
        <location evidence="1">Membrane</location>
        <topology evidence="1">Multi-pass membrane protein</topology>
    </subcellularLocation>
</comment>
<feature type="transmembrane region" description="Helical" evidence="8">
    <location>
        <begin position="212"/>
        <end position="235"/>
    </location>
</feature>
<evidence type="ECO:0000259" key="9">
    <source>
        <dbReference type="PROSITE" id="PS50262"/>
    </source>
</evidence>